<dbReference type="InterPro" id="IPR050511">
    <property type="entry name" value="AMPK_gamma/SDS23_families"/>
</dbReference>
<reference evidence="5 6" key="2">
    <citation type="submission" date="2016-08" db="EMBL/GenBank/DDBJ databases">
        <title>Pervasive Adenine N6-methylation of Active Genes in Fungi.</title>
        <authorList>
            <consortium name="DOE Joint Genome Institute"/>
            <person name="Mondo S.J."/>
            <person name="Dannebaum R.O."/>
            <person name="Kuo R.C."/>
            <person name="Labutti K."/>
            <person name="Haridas S."/>
            <person name="Kuo A."/>
            <person name="Salamov A."/>
            <person name="Ahrendt S.R."/>
            <person name="Lipzen A."/>
            <person name="Sullivan W."/>
            <person name="Andreopoulos W.B."/>
            <person name="Clum A."/>
            <person name="Lindquist E."/>
            <person name="Daum C."/>
            <person name="Ramamoorthy G.K."/>
            <person name="Gryganskyi A."/>
            <person name="Culley D."/>
            <person name="Magnuson J.K."/>
            <person name="James T.Y."/>
            <person name="O'Malley M.A."/>
            <person name="Stajich J.E."/>
            <person name="Spatafora J.W."/>
            <person name="Visel A."/>
            <person name="Grigoriev I.V."/>
        </authorList>
    </citation>
    <scope>NUCLEOTIDE SEQUENCE [LARGE SCALE GENOMIC DNA]</scope>
    <source>
        <strain evidence="6">finn</strain>
    </source>
</reference>
<dbReference type="EMBL" id="MCFH01000050">
    <property type="protein sequence ID" value="ORX43786.1"/>
    <property type="molecule type" value="Genomic_DNA"/>
</dbReference>
<evidence type="ECO:0000259" key="4">
    <source>
        <dbReference type="PROSITE" id="PS51371"/>
    </source>
</evidence>
<sequence length="344" mass="38999">MDIKTILNETKCCDLIKGQVPITIDSTKSVEEGCKELVEHQFTSAPIIDKKTGKIVGMLDYRDLVAFILLVFSKDKDSQSHKIFLDYDRGAKIKYIVENGSKLSQEDENNKLSIHLLADLSTKNPTNTLLYTSPVSKAVEIFSNGIRRLLLVKEDGSLFGILSQSNVVKYLADLFPIQLPGQKNNDKKWELGEKPISLARPELNEVISIDRYSSVMDALRIMYNSAISSIAIVETMGTKKHLRGNISMTDIKEVIKNNKWRLLWYPVGNFFEEIRKMQEFDNNGIDKVPVYTVSTETSVIKVIQKLAVTKGHRIWVVTEGDNLKSVYSLTDFMKILKSELDKTE</sequence>
<proteinExistence type="predicted"/>
<evidence type="ECO:0000256" key="1">
    <source>
        <dbReference type="ARBA" id="ARBA00022737"/>
    </source>
</evidence>
<name>A0A1Y1UYZ1_9FUNG</name>
<dbReference type="STRING" id="1754191.A0A1Y1UYZ1"/>
<dbReference type="SMART" id="SM00116">
    <property type="entry name" value="CBS"/>
    <property type="match status" value="4"/>
</dbReference>
<keyword evidence="2 3" id="KW-0129">CBS domain</keyword>
<dbReference type="InterPro" id="IPR046342">
    <property type="entry name" value="CBS_dom_sf"/>
</dbReference>
<evidence type="ECO:0000256" key="3">
    <source>
        <dbReference type="PROSITE-ProRule" id="PRU00703"/>
    </source>
</evidence>
<evidence type="ECO:0000256" key="2">
    <source>
        <dbReference type="ARBA" id="ARBA00023122"/>
    </source>
</evidence>
<protein>
    <submittedName>
        <fullName evidence="5">CBS-domain-containing protein</fullName>
    </submittedName>
</protein>
<dbReference type="Gene3D" id="3.10.580.10">
    <property type="entry name" value="CBS-domain"/>
    <property type="match status" value="2"/>
</dbReference>
<dbReference type="GO" id="GO:0004865">
    <property type="term" value="F:protein serine/threonine phosphatase inhibitor activity"/>
    <property type="evidence" value="ECO:0007669"/>
    <property type="project" value="TreeGrafter"/>
</dbReference>
<feature type="domain" description="CBS" evidence="4">
    <location>
        <begin position="285"/>
        <end position="342"/>
    </location>
</feature>
<organism evidence="5 6">
    <name type="scientific">Piromyces finnis</name>
    <dbReference type="NCBI Taxonomy" id="1754191"/>
    <lineage>
        <taxon>Eukaryota</taxon>
        <taxon>Fungi</taxon>
        <taxon>Fungi incertae sedis</taxon>
        <taxon>Chytridiomycota</taxon>
        <taxon>Chytridiomycota incertae sedis</taxon>
        <taxon>Neocallimastigomycetes</taxon>
        <taxon>Neocallimastigales</taxon>
        <taxon>Neocallimastigaceae</taxon>
        <taxon>Piromyces</taxon>
    </lineage>
</organism>
<keyword evidence="1" id="KW-0677">Repeat</keyword>
<reference evidence="5 6" key="1">
    <citation type="submission" date="2016-08" db="EMBL/GenBank/DDBJ databases">
        <title>Genomes of anaerobic fungi encode conserved fungal cellulosomes for biomass hydrolysis.</title>
        <authorList>
            <consortium name="DOE Joint Genome Institute"/>
            <person name="Haitjema C.H."/>
            <person name="Gilmore S.P."/>
            <person name="Henske J.K."/>
            <person name="Solomon K.V."/>
            <person name="De Groot R."/>
            <person name="Kuo A."/>
            <person name="Mondo S.J."/>
            <person name="Salamov A.A."/>
            <person name="Labutti K."/>
            <person name="Zhao Z."/>
            <person name="Chiniquy J."/>
            <person name="Barry K."/>
            <person name="Brewer H.M."/>
            <person name="Purvine S.O."/>
            <person name="Wright A.T."/>
            <person name="Boxma B."/>
            <person name="Van Alen T."/>
            <person name="Hackstein J.H."/>
            <person name="Baker S.E."/>
            <person name="Grigoriev I.V."/>
            <person name="O'Malley M.A."/>
        </authorList>
    </citation>
    <scope>NUCLEOTIDE SEQUENCE [LARGE SCALE GENOMIC DNA]</scope>
    <source>
        <strain evidence="6">finn</strain>
    </source>
</reference>
<dbReference type="AlphaFoldDB" id="A0A1Y1UYZ1"/>
<dbReference type="PANTHER" id="PTHR13780:SF36">
    <property type="entry name" value="CBS DOMAIN-CONTAINING PROTEIN"/>
    <property type="match status" value="1"/>
</dbReference>
<dbReference type="PANTHER" id="PTHR13780">
    <property type="entry name" value="AMP-ACTIVATED PROTEIN KINASE, GAMMA REGULATORY SUBUNIT"/>
    <property type="match status" value="1"/>
</dbReference>
<keyword evidence="6" id="KW-1185">Reference proteome</keyword>
<evidence type="ECO:0000313" key="5">
    <source>
        <dbReference type="EMBL" id="ORX43786.1"/>
    </source>
</evidence>
<dbReference type="PROSITE" id="PS51371">
    <property type="entry name" value="CBS"/>
    <property type="match status" value="4"/>
</dbReference>
<dbReference type="Pfam" id="PF00571">
    <property type="entry name" value="CBS"/>
    <property type="match status" value="4"/>
</dbReference>
<evidence type="ECO:0000313" key="6">
    <source>
        <dbReference type="Proteomes" id="UP000193719"/>
    </source>
</evidence>
<dbReference type="OrthoDB" id="449052at2759"/>
<dbReference type="CDD" id="cd02205">
    <property type="entry name" value="CBS_pair_SF"/>
    <property type="match status" value="2"/>
</dbReference>
<dbReference type="GO" id="GO:0042149">
    <property type="term" value="P:cellular response to glucose starvation"/>
    <property type="evidence" value="ECO:0007669"/>
    <property type="project" value="TreeGrafter"/>
</dbReference>
<dbReference type="SUPFAM" id="SSF54631">
    <property type="entry name" value="CBS-domain pair"/>
    <property type="match status" value="2"/>
</dbReference>
<dbReference type="Proteomes" id="UP000193719">
    <property type="component" value="Unassembled WGS sequence"/>
</dbReference>
<gene>
    <name evidence="5" type="ORF">BCR36DRAFT_360587</name>
</gene>
<feature type="domain" description="CBS" evidence="4">
    <location>
        <begin position="15"/>
        <end position="78"/>
    </location>
</feature>
<dbReference type="InterPro" id="IPR000644">
    <property type="entry name" value="CBS_dom"/>
</dbReference>
<feature type="domain" description="CBS" evidence="4">
    <location>
        <begin position="121"/>
        <end position="179"/>
    </location>
</feature>
<feature type="domain" description="CBS" evidence="4">
    <location>
        <begin position="199"/>
        <end position="262"/>
    </location>
</feature>
<comment type="caution">
    <text evidence="5">The sequence shown here is derived from an EMBL/GenBank/DDBJ whole genome shotgun (WGS) entry which is preliminary data.</text>
</comment>
<accession>A0A1Y1UYZ1</accession>